<name>A0A1U7CR58_9BACT</name>
<feature type="transmembrane region" description="Helical" evidence="1">
    <location>
        <begin position="352"/>
        <end position="373"/>
    </location>
</feature>
<evidence type="ECO:0000313" key="3">
    <source>
        <dbReference type="Proteomes" id="UP000186309"/>
    </source>
</evidence>
<accession>A0A1U7CR58</accession>
<proteinExistence type="predicted"/>
<dbReference type="AlphaFoldDB" id="A0A1U7CR58"/>
<keyword evidence="3" id="KW-1185">Reference proteome</keyword>
<evidence type="ECO:0000313" key="2">
    <source>
        <dbReference type="EMBL" id="APW61434.1"/>
    </source>
</evidence>
<keyword evidence="1" id="KW-0812">Transmembrane</keyword>
<dbReference type="Proteomes" id="UP000186309">
    <property type="component" value="Chromosome"/>
</dbReference>
<sequence>MSTCPFIMALTIVSAAADDGIHDVRALVAAMEALQRPVADFRCEFEGTKVAKGEGADADEDFKLKTEANGLYDTFGGVFVWKQGGEMNIDALHRRAVDNIVSRELVLVRPREREVESHTRSNTTTIGHTEIRKLDHVPVCMYDSPAMYFLIDEIKRCIDLDFYKTSIANDQIEGRPVKALTVFLTFKGPKEIPDQLLMRYWIDLHKSGQVVRKEYYQDDVLGSRCEITLRSFKVGSEDVWMPVSADIKSYVKNVNGKPAVFKDPVLLQSIYAIDGIMQFNKHPGPDVFTAKYKPGTPISDHVRKLKYQFDEEKISPRPTMAETEAMLHSQLAKAEAQKNELVAAPLSEGFNWWSLSVAGMGAAVLASLAALWMQRRAG</sequence>
<keyword evidence="1" id="KW-1133">Transmembrane helix</keyword>
<dbReference type="KEGG" id="pbor:BSF38_02948"/>
<reference evidence="3" key="1">
    <citation type="submission" date="2016-12" db="EMBL/GenBank/DDBJ databases">
        <title>Comparative genomics of four Isosphaeraceae planctomycetes: a common pool of plasmids and glycoside hydrolase genes.</title>
        <authorList>
            <person name="Ivanova A."/>
        </authorList>
    </citation>
    <scope>NUCLEOTIDE SEQUENCE [LARGE SCALE GENOMIC DNA]</scope>
    <source>
        <strain evidence="3">PX4</strain>
    </source>
</reference>
<keyword evidence="1" id="KW-0472">Membrane</keyword>
<dbReference type="EMBL" id="CP019082">
    <property type="protein sequence ID" value="APW61434.1"/>
    <property type="molecule type" value="Genomic_DNA"/>
</dbReference>
<protein>
    <submittedName>
        <fullName evidence="2">Uncharacterized protein</fullName>
    </submittedName>
</protein>
<gene>
    <name evidence="2" type="ORF">BSF38_02948</name>
</gene>
<organism evidence="2 3">
    <name type="scientific">Paludisphaera borealis</name>
    <dbReference type="NCBI Taxonomy" id="1387353"/>
    <lineage>
        <taxon>Bacteria</taxon>
        <taxon>Pseudomonadati</taxon>
        <taxon>Planctomycetota</taxon>
        <taxon>Planctomycetia</taxon>
        <taxon>Isosphaerales</taxon>
        <taxon>Isosphaeraceae</taxon>
        <taxon>Paludisphaera</taxon>
    </lineage>
</organism>
<evidence type="ECO:0000256" key="1">
    <source>
        <dbReference type="SAM" id="Phobius"/>
    </source>
</evidence>